<comment type="caution">
    <text evidence="1">The sequence shown here is derived from an EMBL/GenBank/DDBJ whole genome shotgun (WGS) entry which is preliminary data.</text>
</comment>
<protein>
    <recommendedName>
        <fullName evidence="3">Nucleotidyltransferase family protein</fullName>
    </recommendedName>
</protein>
<organism evidence="1 2">
    <name type="scientific">Ruminococcus intestinalis</name>
    <dbReference type="NCBI Taxonomy" id="2763066"/>
    <lineage>
        <taxon>Bacteria</taxon>
        <taxon>Bacillati</taxon>
        <taxon>Bacillota</taxon>
        <taxon>Clostridia</taxon>
        <taxon>Eubacteriales</taxon>
        <taxon>Oscillospiraceae</taxon>
        <taxon>Ruminococcus</taxon>
    </lineage>
</organism>
<reference evidence="1 2" key="1">
    <citation type="submission" date="2020-08" db="EMBL/GenBank/DDBJ databases">
        <title>Genome public.</title>
        <authorList>
            <person name="Liu C."/>
            <person name="Sun Q."/>
        </authorList>
    </citation>
    <scope>NUCLEOTIDE SEQUENCE [LARGE SCALE GENOMIC DNA]</scope>
    <source>
        <strain evidence="1 2">NSJ-71</strain>
    </source>
</reference>
<dbReference type="EMBL" id="JACOPS010000001">
    <property type="protein sequence ID" value="MBC5727165.1"/>
    <property type="molecule type" value="Genomic_DNA"/>
</dbReference>
<keyword evidence="2" id="KW-1185">Reference proteome</keyword>
<evidence type="ECO:0000313" key="2">
    <source>
        <dbReference type="Proteomes" id="UP000636755"/>
    </source>
</evidence>
<sequence length="178" mass="20873">MSDVNIKKNAGRILYEFGLLKKLEELGTVHIIGSYRMDMMAWNDLDVDIENDSMSLEKLYNLSAFVMNTFTPSWYEAKEEITDEGKKVWFQGFETSVTGELWNVDLWFFDKETINSAELYCDSVVKKTTQIQRKIIIDIKKKLINRGLYSFEKYNSMDVYKAVIENNVKNITEFLNLK</sequence>
<evidence type="ECO:0008006" key="3">
    <source>
        <dbReference type="Google" id="ProtNLM"/>
    </source>
</evidence>
<evidence type="ECO:0000313" key="1">
    <source>
        <dbReference type="EMBL" id="MBC5727165.1"/>
    </source>
</evidence>
<gene>
    <name evidence="1" type="ORF">H8R91_01215</name>
</gene>
<proteinExistence type="predicted"/>
<dbReference type="RefSeq" id="WP_186934556.1">
    <property type="nucleotide sequence ID" value="NZ_JACOPS010000001.1"/>
</dbReference>
<name>A0ABR7HI19_9FIRM</name>
<dbReference type="Proteomes" id="UP000636755">
    <property type="component" value="Unassembled WGS sequence"/>
</dbReference>
<accession>A0ABR7HI19</accession>